<keyword evidence="5" id="KW-1185">Reference proteome</keyword>
<feature type="domain" description="CCHC-type" evidence="3">
    <location>
        <begin position="519"/>
        <end position="535"/>
    </location>
</feature>
<dbReference type="PROSITE" id="PS50158">
    <property type="entry name" value="ZF_CCHC"/>
    <property type="match status" value="2"/>
</dbReference>
<dbReference type="InterPro" id="IPR001878">
    <property type="entry name" value="Znf_CCHC"/>
</dbReference>
<feature type="compositionally biased region" description="Basic and acidic residues" evidence="2">
    <location>
        <begin position="154"/>
        <end position="177"/>
    </location>
</feature>
<evidence type="ECO:0000313" key="6">
    <source>
        <dbReference type="RefSeq" id="XP_070142958.1"/>
    </source>
</evidence>
<dbReference type="SUPFAM" id="SSF57756">
    <property type="entry name" value="Retrovirus zinc finger-like domains"/>
    <property type="match status" value="1"/>
</dbReference>
<dbReference type="Gene3D" id="4.10.60.10">
    <property type="entry name" value="Zinc finger, CCHC-type"/>
    <property type="match status" value="1"/>
</dbReference>
<dbReference type="Pfam" id="PF00098">
    <property type="entry name" value="zf-CCHC"/>
    <property type="match status" value="2"/>
</dbReference>
<evidence type="ECO:0000256" key="2">
    <source>
        <dbReference type="SAM" id="MobiDB-lite"/>
    </source>
</evidence>
<dbReference type="InterPro" id="IPR051714">
    <property type="entry name" value="Znf_CCHC_NABP"/>
</dbReference>
<organism evidence="5 6">
    <name type="scientific">Drosophila kikkawai</name>
    <name type="common">Fruit fly</name>
    <dbReference type="NCBI Taxonomy" id="30033"/>
    <lineage>
        <taxon>Eukaryota</taxon>
        <taxon>Metazoa</taxon>
        <taxon>Ecdysozoa</taxon>
        <taxon>Arthropoda</taxon>
        <taxon>Hexapoda</taxon>
        <taxon>Insecta</taxon>
        <taxon>Pterygota</taxon>
        <taxon>Neoptera</taxon>
        <taxon>Endopterygota</taxon>
        <taxon>Diptera</taxon>
        <taxon>Brachycera</taxon>
        <taxon>Muscomorpha</taxon>
        <taxon>Ephydroidea</taxon>
        <taxon>Drosophilidae</taxon>
        <taxon>Drosophila</taxon>
        <taxon>Sophophora</taxon>
    </lineage>
</organism>
<protein>
    <submittedName>
        <fullName evidence="6">Repetitive organellar protein-like</fullName>
    </submittedName>
</protein>
<feature type="domain" description="SAP" evidence="4">
    <location>
        <begin position="70"/>
        <end position="104"/>
    </location>
</feature>
<feature type="domain" description="CCHC-type" evidence="3">
    <location>
        <begin position="543"/>
        <end position="558"/>
    </location>
</feature>
<dbReference type="SMART" id="SM00343">
    <property type="entry name" value="ZnF_C2HC"/>
    <property type="match status" value="2"/>
</dbReference>
<accession>A0ABM4GJR3</accession>
<reference evidence="6" key="1">
    <citation type="submission" date="2025-08" db="UniProtKB">
        <authorList>
            <consortium name="RefSeq"/>
        </authorList>
    </citation>
    <scope>IDENTIFICATION</scope>
    <source>
        <strain evidence="6">14028-0561.14</strain>
        <tissue evidence="6">Whole fly</tissue>
    </source>
</reference>
<gene>
    <name evidence="6" type="primary">LOC121503141</name>
</gene>
<evidence type="ECO:0000259" key="3">
    <source>
        <dbReference type="PROSITE" id="PS50158"/>
    </source>
</evidence>
<keyword evidence="1" id="KW-0862">Zinc</keyword>
<keyword evidence="1" id="KW-0479">Metal-binding</keyword>
<feature type="compositionally biased region" description="Basic and acidic residues" evidence="2">
    <location>
        <begin position="227"/>
        <end position="266"/>
    </location>
</feature>
<sequence length="575" mass="65208">MTRNMTAASAYRYTKREVKNKKNSLASDLKQNGRHYCCYNIRSGHKTSCQKPFLQDFISKTNSIMDPVNANDFSINQLRNWCSALNLATHGSKSTLAARLSEVHFRGKCPSMPNETCSNKKRQPNLNESANAEDVSELDNKSNEKANAQNIPETDEKANEATLNEREEKANEAAINEREEEPNEATMSERGEEPNEMANDGEEESNEMANYDEGGESEEDANDEPNEEHKEADVNEGQGKAELKRAAKNEQKNLEKSEEMQDNEENAKDGKQLYFLNDIQQKLAIENAFQKEKLKLMARELELMNFERELLRRENDLLRASERVSERETSCKVTKDDEIPFQSIKEMLPDFDGHTNVSVWRTHINVLKMTYGLTENKLRSLIFSKVKGDAQAWVYSKPELANEKVDTLLASMEKAFLPKESAITLRKKLEARKWQTNESFTSYFNTKVTLSNGLEMPECELIDYIIHGIPDRQIRTSANMMCFKEKDALLSALQHVNLVAPRSGGANNNSGKIEKPVFRCYNCNCLGHIASDCRKPKREVGACFVCGKMGHLAAACEENKKTSSPATRRDDYNAS</sequence>
<dbReference type="PROSITE" id="PS50800">
    <property type="entry name" value="SAP"/>
    <property type="match status" value="1"/>
</dbReference>
<dbReference type="InterPro" id="IPR003034">
    <property type="entry name" value="SAP_dom"/>
</dbReference>
<feature type="region of interest" description="Disordered" evidence="2">
    <location>
        <begin position="107"/>
        <end position="266"/>
    </location>
</feature>
<evidence type="ECO:0000313" key="5">
    <source>
        <dbReference type="Proteomes" id="UP001652661"/>
    </source>
</evidence>
<proteinExistence type="predicted"/>
<name>A0ABM4GJR3_DROKI</name>
<dbReference type="GeneID" id="121503141"/>
<dbReference type="PANTHER" id="PTHR23002">
    <property type="entry name" value="ZINC FINGER CCHC DOMAIN CONTAINING PROTEIN"/>
    <property type="match status" value="1"/>
</dbReference>
<evidence type="ECO:0000259" key="4">
    <source>
        <dbReference type="PROSITE" id="PS50800"/>
    </source>
</evidence>
<dbReference type="InterPro" id="IPR036875">
    <property type="entry name" value="Znf_CCHC_sf"/>
</dbReference>
<feature type="compositionally biased region" description="Acidic residues" evidence="2">
    <location>
        <begin position="213"/>
        <end position="226"/>
    </location>
</feature>
<evidence type="ECO:0000256" key="1">
    <source>
        <dbReference type="PROSITE-ProRule" id="PRU00047"/>
    </source>
</evidence>
<dbReference type="Proteomes" id="UP001652661">
    <property type="component" value="Chromosome 3R"/>
</dbReference>
<keyword evidence="1" id="KW-0863">Zinc-finger</keyword>
<dbReference type="RefSeq" id="XP_070142958.1">
    <property type="nucleotide sequence ID" value="XM_070286857.1"/>
</dbReference>